<dbReference type="PROSITE" id="PS50929">
    <property type="entry name" value="ABC_TM1F"/>
    <property type="match status" value="2"/>
</dbReference>
<dbReference type="AlphaFoldDB" id="A0A2G5CFN4"/>
<dbReference type="SUPFAM" id="SSF90123">
    <property type="entry name" value="ABC transporter transmembrane region"/>
    <property type="match status" value="2"/>
</dbReference>
<feature type="domain" description="ABC transmembrane type-1" evidence="13">
    <location>
        <begin position="45"/>
        <end position="332"/>
    </location>
</feature>
<feature type="transmembrane region" description="Helical" evidence="11">
    <location>
        <begin position="53"/>
        <end position="72"/>
    </location>
</feature>
<evidence type="ECO:0000313" key="15">
    <source>
        <dbReference type="Proteomes" id="UP000230069"/>
    </source>
</evidence>
<evidence type="ECO:0000256" key="7">
    <source>
        <dbReference type="ARBA" id="ARBA00022840"/>
    </source>
</evidence>
<feature type="transmembrane region" description="Helical" evidence="11">
    <location>
        <begin position="708"/>
        <end position="735"/>
    </location>
</feature>
<dbReference type="PROSITE" id="PS00211">
    <property type="entry name" value="ABC_TRANSPORTER_1"/>
    <property type="match status" value="1"/>
</dbReference>
<evidence type="ECO:0000256" key="5">
    <source>
        <dbReference type="ARBA" id="ARBA00022737"/>
    </source>
</evidence>
<feature type="transmembrane region" description="Helical" evidence="11">
    <location>
        <begin position="92"/>
        <end position="112"/>
    </location>
</feature>
<keyword evidence="7" id="KW-0067">ATP-binding</keyword>
<evidence type="ECO:0000256" key="10">
    <source>
        <dbReference type="ARBA" id="ARBA00023180"/>
    </source>
</evidence>
<dbReference type="STRING" id="218851.A0A2G5CFN4"/>
<feature type="domain" description="ABC transporter" evidence="12">
    <location>
        <begin position="367"/>
        <end position="603"/>
    </location>
</feature>
<dbReference type="InterPro" id="IPR017871">
    <property type="entry name" value="ABC_transporter-like_CS"/>
</dbReference>
<dbReference type="PANTHER" id="PTHR43394">
    <property type="entry name" value="ATP-DEPENDENT PERMEASE MDL1, MITOCHONDRIAL"/>
    <property type="match status" value="1"/>
</dbReference>
<proteinExistence type="inferred from homology"/>
<dbReference type="InterPro" id="IPR003439">
    <property type="entry name" value="ABC_transporter-like_ATP-bd"/>
</dbReference>
<keyword evidence="4 11" id="KW-0812">Transmembrane</keyword>
<dbReference type="GO" id="GO:0016887">
    <property type="term" value="F:ATP hydrolysis activity"/>
    <property type="evidence" value="ECO:0007669"/>
    <property type="project" value="InterPro"/>
</dbReference>
<evidence type="ECO:0000256" key="3">
    <source>
        <dbReference type="ARBA" id="ARBA00022448"/>
    </source>
</evidence>
<feature type="transmembrane region" description="Helical" evidence="11">
    <location>
        <begin position="174"/>
        <end position="201"/>
    </location>
</feature>
<dbReference type="GO" id="GO:0005743">
    <property type="term" value="C:mitochondrial inner membrane"/>
    <property type="evidence" value="ECO:0007669"/>
    <property type="project" value="TreeGrafter"/>
</dbReference>
<dbReference type="GO" id="GO:0010328">
    <property type="term" value="F:auxin influx transmembrane transporter activity"/>
    <property type="evidence" value="ECO:0007669"/>
    <property type="project" value="UniProtKB-ARBA"/>
</dbReference>
<reference evidence="14 15" key="1">
    <citation type="submission" date="2017-09" db="EMBL/GenBank/DDBJ databases">
        <title>WGS assembly of Aquilegia coerulea Goldsmith.</title>
        <authorList>
            <person name="Hodges S."/>
            <person name="Kramer E."/>
            <person name="Nordborg M."/>
            <person name="Tomkins J."/>
            <person name="Borevitz J."/>
            <person name="Derieg N."/>
            <person name="Yan J."/>
            <person name="Mihaltcheva S."/>
            <person name="Hayes R.D."/>
            <person name="Rokhsar D."/>
        </authorList>
    </citation>
    <scope>NUCLEOTIDE SEQUENCE [LARGE SCALE GENOMIC DNA]</scope>
    <source>
        <strain evidence="15">cv. Goldsmith</strain>
    </source>
</reference>
<dbReference type="GO" id="GO:0015421">
    <property type="term" value="F:ABC-type oligopeptide transporter activity"/>
    <property type="evidence" value="ECO:0007669"/>
    <property type="project" value="TreeGrafter"/>
</dbReference>
<dbReference type="CDD" id="cd03249">
    <property type="entry name" value="ABC_MTABC3_MDL1_MDL2"/>
    <property type="match status" value="1"/>
</dbReference>
<evidence type="ECO:0000256" key="9">
    <source>
        <dbReference type="ARBA" id="ARBA00023136"/>
    </source>
</evidence>
<gene>
    <name evidence="14" type="ORF">AQUCO_05700032v1</name>
</gene>
<dbReference type="CDD" id="cd18578">
    <property type="entry name" value="ABC_6TM_Pgp_ABCB1_D2_like"/>
    <property type="match status" value="1"/>
</dbReference>
<organism evidence="14 15">
    <name type="scientific">Aquilegia coerulea</name>
    <name type="common">Rocky mountain columbine</name>
    <dbReference type="NCBI Taxonomy" id="218851"/>
    <lineage>
        <taxon>Eukaryota</taxon>
        <taxon>Viridiplantae</taxon>
        <taxon>Streptophyta</taxon>
        <taxon>Embryophyta</taxon>
        <taxon>Tracheophyta</taxon>
        <taxon>Spermatophyta</taxon>
        <taxon>Magnoliopsida</taxon>
        <taxon>Ranunculales</taxon>
        <taxon>Ranunculaceae</taxon>
        <taxon>Thalictroideae</taxon>
        <taxon>Aquilegia</taxon>
    </lineage>
</organism>
<dbReference type="CDD" id="cd18577">
    <property type="entry name" value="ABC_6TM_Pgp_ABCB1_D1_like"/>
    <property type="match status" value="1"/>
</dbReference>
<comment type="subcellular location">
    <subcellularLocation>
        <location evidence="1">Cell membrane</location>
        <topology evidence="1">Multi-pass membrane protein</topology>
    </subcellularLocation>
</comment>
<dbReference type="Gene3D" id="1.20.1560.10">
    <property type="entry name" value="ABC transporter type 1, transmembrane domain"/>
    <property type="match status" value="1"/>
</dbReference>
<dbReference type="Proteomes" id="UP000230069">
    <property type="component" value="Unassembled WGS sequence"/>
</dbReference>
<dbReference type="GO" id="GO:0010329">
    <property type="term" value="F:auxin efflux transmembrane transporter activity"/>
    <property type="evidence" value="ECO:0007669"/>
    <property type="project" value="UniProtKB-ARBA"/>
</dbReference>
<sequence length="1012" mass="112036">MKEKKEEIIETIKKKSDEHWSGRDANNVPLWYFYFADILDIMLMIVGSSCAMVTGLAPYLMASILGQIINIFGGSSNPSNIVSDVSKVTLMYVYLAIGTAIASFFQVSCWMMTGERQAARIRGLYLKTILKQDTTFFDTETTTEEVIERMSRDTILIQDAIGEKIGKTIQIFSTVYGCLMIAFLKGWFLALVLVCCIPFLIAASRNLTIFISKLVSPEQIPYDEAENIVKQTIRAIRKVASFTGEKETIEKYNRSIAIAYASAVKQDLASGFGIGAVLLVLYSSYGLAVWFASKLIIEKGYNGGQVVTVIFAIIACRMSLADALSCCNSIDAGQAAANKMIQTIKRKPLIDSNDTNGIVPQEIKGEIELKDVYFSYPARPDLQIFSGFSLIVRSGKTAALVGQSGSGKSTVVSLIERFYDPHDGEILIDGINLKNLQLKWIREKIGLVSQEPILFSTTIKGNIAYGKENVTDDEIRTAIILANAAKFIDKLPKGLDTIVGECGIQLSSGQKKRIAIARAILKDPKILLLDEATSALDVESKHIVQDALVRIKSNRTVIVVAHDLTTIQNADTIVVVHQGKIIEQGTHVELTQDTEGAYSQLICLQERAKQAKDVQPNDPDSVDLISGDKTVNKLRSQMLSMRRYTCRTSSSARQSLSLAYDYLTSITECDIRGGSNIERGGKDEETKPNIFIKRLAYMNRPELKFLRIGLLAAAVRGVLIPVFWLFVSTAIQIFYEPPDELRKDSKFWASMFVLLGVLNLVFIPLKHYFFGVAGGKLIQRLQSLCFGNIIYQEMSWFDDPAHSSDAIYVRLFVDATSVKSLVDDYLALIVQTIATVIAALIIAFKANWILAFMGLILLPLVGVQGYVQMKFSKGFSVESKEMYEEASQVANDAVSSIRTVSSFCAEQRIMDLYQKKCEAPIINRMWQGLVCGAVHGFSFFACYCNYALIFYIGAQLVQQGKATFAEVFKVFFVLTMAAVGLSKIIALGPDITKANDSAASIFEILDRKSKIN</sequence>
<feature type="transmembrane region" description="Helical" evidence="11">
    <location>
        <begin position="825"/>
        <end position="842"/>
    </location>
</feature>
<keyword evidence="6" id="KW-0547">Nucleotide-binding</keyword>
<feature type="transmembrane region" description="Helical" evidence="11">
    <location>
        <begin position="964"/>
        <end position="986"/>
    </location>
</feature>
<dbReference type="GO" id="GO:0005524">
    <property type="term" value="F:ATP binding"/>
    <property type="evidence" value="ECO:0007669"/>
    <property type="project" value="UniProtKB-KW"/>
</dbReference>
<keyword evidence="10" id="KW-0325">Glycoprotein</keyword>
<evidence type="ECO:0000259" key="13">
    <source>
        <dbReference type="PROSITE" id="PS50929"/>
    </source>
</evidence>
<dbReference type="InterPro" id="IPR003593">
    <property type="entry name" value="AAA+_ATPase"/>
</dbReference>
<dbReference type="InterPro" id="IPR039421">
    <property type="entry name" value="Type_1_exporter"/>
</dbReference>
<feature type="transmembrane region" description="Helical" evidence="11">
    <location>
        <begin position="848"/>
        <end position="867"/>
    </location>
</feature>
<feature type="transmembrane region" description="Helical" evidence="11">
    <location>
        <begin position="272"/>
        <end position="292"/>
    </location>
</feature>
<evidence type="ECO:0000256" key="2">
    <source>
        <dbReference type="ARBA" id="ARBA00007577"/>
    </source>
</evidence>
<dbReference type="FunFam" id="1.20.1560.10:FF:000009">
    <property type="entry name" value="ABC transporter B family member 1"/>
    <property type="match status" value="1"/>
</dbReference>
<dbReference type="SMART" id="SM00382">
    <property type="entry name" value="AAA"/>
    <property type="match status" value="1"/>
</dbReference>
<comment type="similarity">
    <text evidence="2">Belongs to the ABC transporter superfamily. ABCB family. Multidrug resistance exporter (TC 3.A.1.201) subfamily.</text>
</comment>
<feature type="transmembrane region" description="Helical" evidence="11">
    <location>
        <begin position="747"/>
        <end position="770"/>
    </location>
</feature>
<feature type="transmembrane region" description="Helical" evidence="11">
    <location>
        <begin position="929"/>
        <end position="952"/>
    </location>
</feature>
<dbReference type="Pfam" id="PF00664">
    <property type="entry name" value="ABC_membrane"/>
    <property type="match status" value="2"/>
</dbReference>
<feature type="domain" description="ABC transmembrane type-1" evidence="13">
    <location>
        <begin position="708"/>
        <end position="993"/>
    </location>
</feature>
<name>A0A2G5CFN4_AQUCA</name>
<dbReference type="InParanoid" id="A0A2G5CFN4"/>
<protein>
    <submittedName>
        <fullName evidence="14">Uncharacterized protein</fullName>
    </submittedName>
</protein>
<dbReference type="InterPro" id="IPR036640">
    <property type="entry name" value="ABC1_TM_sf"/>
</dbReference>
<evidence type="ECO:0000256" key="8">
    <source>
        <dbReference type="ARBA" id="ARBA00022989"/>
    </source>
</evidence>
<keyword evidence="8 11" id="KW-1133">Transmembrane helix</keyword>
<evidence type="ECO:0000313" key="14">
    <source>
        <dbReference type="EMBL" id="PIA30043.1"/>
    </source>
</evidence>
<dbReference type="GO" id="GO:0090374">
    <property type="term" value="P:oligopeptide export from mitochondrion"/>
    <property type="evidence" value="ECO:0007669"/>
    <property type="project" value="TreeGrafter"/>
</dbReference>
<evidence type="ECO:0000256" key="6">
    <source>
        <dbReference type="ARBA" id="ARBA00022741"/>
    </source>
</evidence>
<dbReference type="Pfam" id="PF00005">
    <property type="entry name" value="ABC_tran"/>
    <property type="match status" value="1"/>
</dbReference>
<dbReference type="FunFam" id="3.40.50.300:FF:000066">
    <property type="entry name" value="ABC transporter B family member 1"/>
    <property type="match status" value="1"/>
</dbReference>
<dbReference type="InterPro" id="IPR027417">
    <property type="entry name" value="P-loop_NTPase"/>
</dbReference>
<dbReference type="GO" id="GO:0005886">
    <property type="term" value="C:plasma membrane"/>
    <property type="evidence" value="ECO:0007669"/>
    <property type="project" value="UniProtKB-SubCell"/>
</dbReference>
<dbReference type="PANTHER" id="PTHR43394:SF16">
    <property type="entry name" value="ABC TRANSPORTER B FAMILY MEMBER 4-LIKE ISOFORM X1"/>
    <property type="match status" value="1"/>
</dbReference>
<evidence type="ECO:0000256" key="11">
    <source>
        <dbReference type="SAM" id="Phobius"/>
    </source>
</evidence>
<dbReference type="EMBL" id="KZ305074">
    <property type="protein sequence ID" value="PIA30043.1"/>
    <property type="molecule type" value="Genomic_DNA"/>
</dbReference>
<keyword evidence="5" id="KW-0677">Repeat</keyword>
<keyword evidence="3" id="KW-0813">Transport</keyword>
<keyword evidence="9 11" id="KW-0472">Membrane</keyword>
<dbReference type="SUPFAM" id="SSF52540">
    <property type="entry name" value="P-loop containing nucleoside triphosphate hydrolases"/>
    <property type="match status" value="1"/>
</dbReference>
<dbReference type="Gene3D" id="3.40.50.300">
    <property type="entry name" value="P-loop containing nucleotide triphosphate hydrolases"/>
    <property type="match status" value="1"/>
</dbReference>
<dbReference type="PROSITE" id="PS50893">
    <property type="entry name" value="ABC_TRANSPORTER_2"/>
    <property type="match status" value="1"/>
</dbReference>
<dbReference type="InterPro" id="IPR011527">
    <property type="entry name" value="ABC1_TM_dom"/>
</dbReference>
<evidence type="ECO:0000256" key="1">
    <source>
        <dbReference type="ARBA" id="ARBA00004651"/>
    </source>
</evidence>
<dbReference type="OrthoDB" id="6500128at2759"/>
<evidence type="ECO:0000259" key="12">
    <source>
        <dbReference type="PROSITE" id="PS50893"/>
    </source>
</evidence>
<keyword evidence="15" id="KW-1185">Reference proteome</keyword>
<evidence type="ECO:0000256" key="4">
    <source>
        <dbReference type="ARBA" id="ARBA00022692"/>
    </source>
</evidence>
<accession>A0A2G5CFN4</accession>